<evidence type="ECO:0000313" key="1">
    <source>
        <dbReference type="EMBL" id="HIR87652.1"/>
    </source>
</evidence>
<gene>
    <name evidence="1" type="ORF">IAC96_01755</name>
</gene>
<accession>A0A9D1EC76</accession>
<proteinExistence type="predicted"/>
<evidence type="ECO:0000313" key="2">
    <source>
        <dbReference type="Proteomes" id="UP000824201"/>
    </source>
</evidence>
<sequence>MRELTLIVNVMNGKNGDMLECAKYYSIKKEENGKVVCVFKKRNAEAWSVKMTLTALEPYTRFEVRVGNQIQEYKRANRAGVLETRLIVPENDSLTVYEISNEDKTNS</sequence>
<name>A0A9D1EC76_9FIRM</name>
<organism evidence="1 2">
    <name type="scientific">Candidatus Fimimorpha faecalis</name>
    <dbReference type="NCBI Taxonomy" id="2840824"/>
    <lineage>
        <taxon>Bacteria</taxon>
        <taxon>Bacillati</taxon>
        <taxon>Bacillota</taxon>
        <taxon>Clostridia</taxon>
        <taxon>Eubacteriales</taxon>
        <taxon>Candidatus Fimimorpha</taxon>
    </lineage>
</organism>
<reference evidence="1" key="1">
    <citation type="submission" date="2020-10" db="EMBL/GenBank/DDBJ databases">
        <authorList>
            <person name="Gilroy R."/>
        </authorList>
    </citation>
    <scope>NUCLEOTIDE SEQUENCE</scope>
    <source>
        <strain evidence="1">ChiW13-3771</strain>
    </source>
</reference>
<protein>
    <submittedName>
        <fullName evidence="1">Uncharacterized protein</fullName>
    </submittedName>
</protein>
<dbReference type="AlphaFoldDB" id="A0A9D1EC76"/>
<dbReference type="EMBL" id="DVHN01000016">
    <property type="protein sequence ID" value="HIR87652.1"/>
    <property type="molecule type" value="Genomic_DNA"/>
</dbReference>
<comment type="caution">
    <text evidence="1">The sequence shown here is derived from an EMBL/GenBank/DDBJ whole genome shotgun (WGS) entry which is preliminary data.</text>
</comment>
<reference evidence="1" key="2">
    <citation type="journal article" date="2021" name="PeerJ">
        <title>Extensive microbial diversity within the chicken gut microbiome revealed by metagenomics and culture.</title>
        <authorList>
            <person name="Gilroy R."/>
            <person name="Ravi A."/>
            <person name="Getino M."/>
            <person name="Pursley I."/>
            <person name="Horton D.L."/>
            <person name="Alikhan N.F."/>
            <person name="Baker D."/>
            <person name="Gharbi K."/>
            <person name="Hall N."/>
            <person name="Watson M."/>
            <person name="Adriaenssens E.M."/>
            <person name="Foster-Nyarko E."/>
            <person name="Jarju S."/>
            <person name="Secka A."/>
            <person name="Antonio M."/>
            <person name="Oren A."/>
            <person name="Chaudhuri R.R."/>
            <person name="La Ragione R."/>
            <person name="Hildebrand F."/>
            <person name="Pallen M.J."/>
        </authorList>
    </citation>
    <scope>NUCLEOTIDE SEQUENCE</scope>
    <source>
        <strain evidence="1">ChiW13-3771</strain>
    </source>
</reference>
<dbReference type="Proteomes" id="UP000824201">
    <property type="component" value="Unassembled WGS sequence"/>
</dbReference>